<evidence type="ECO:0000313" key="2">
    <source>
        <dbReference type="Proteomes" id="UP000828390"/>
    </source>
</evidence>
<gene>
    <name evidence="1" type="ORF">DPMN_145622</name>
</gene>
<evidence type="ECO:0000313" key="1">
    <source>
        <dbReference type="EMBL" id="KAH3792131.1"/>
    </source>
</evidence>
<dbReference type="Proteomes" id="UP000828390">
    <property type="component" value="Unassembled WGS sequence"/>
</dbReference>
<dbReference type="AlphaFoldDB" id="A0A9D4F8S9"/>
<name>A0A9D4F8S9_DREPO</name>
<keyword evidence="2" id="KW-1185">Reference proteome</keyword>
<reference evidence="1" key="1">
    <citation type="journal article" date="2019" name="bioRxiv">
        <title>The Genome of the Zebra Mussel, Dreissena polymorpha: A Resource for Invasive Species Research.</title>
        <authorList>
            <person name="McCartney M.A."/>
            <person name="Auch B."/>
            <person name="Kono T."/>
            <person name="Mallez S."/>
            <person name="Zhang Y."/>
            <person name="Obille A."/>
            <person name="Becker A."/>
            <person name="Abrahante J.E."/>
            <person name="Garbe J."/>
            <person name="Badalamenti J.P."/>
            <person name="Herman A."/>
            <person name="Mangelson H."/>
            <person name="Liachko I."/>
            <person name="Sullivan S."/>
            <person name="Sone E.D."/>
            <person name="Koren S."/>
            <person name="Silverstein K.A.T."/>
            <person name="Beckman K.B."/>
            <person name="Gohl D.M."/>
        </authorList>
    </citation>
    <scope>NUCLEOTIDE SEQUENCE</scope>
    <source>
        <strain evidence="1">Duluth1</strain>
        <tissue evidence="1">Whole animal</tissue>
    </source>
</reference>
<reference evidence="1" key="2">
    <citation type="submission" date="2020-11" db="EMBL/GenBank/DDBJ databases">
        <authorList>
            <person name="McCartney M.A."/>
            <person name="Auch B."/>
            <person name="Kono T."/>
            <person name="Mallez S."/>
            <person name="Becker A."/>
            <person name="Gohl D.M."/>
            <person name="Silverstein K.A.T."/>
            <person name="Koren S."/>
            <person name="Bechman K.B."/>
            <person name="Herman A."/>
            <person name="Abrahante J.E."/>
            <person name="Garbe J."/>
        </authorList>
    </citation>
    <scope>NUCLEOTIDE SEQUENCE</scope>
    <source>
        <strain evidence="1">Duluth1</strain>
        <tissue evidence="1">Whole animal</tissue>
    </source>
</reference>
<accession>A0A9D4F8S9</accession>
<proteinExistence type="predicted"/>
<organism evidence="1 2">
    <name type="scientific">Dreissena polymorpha</name>
    <name type="common">Zebra mussel</name>
    <name type="synonym">Mytilus polymorpha</name>
    <dbReference type="NCBI Taxonomy" id="45954"/>
    <lineage>
        <taxon>Eukaryota</taxon>
        <taxon>Metazoa</taxon>
        <taxon>Spiralia</taxon>
        <taxon>Lophotrochozoa</taxon>
        <taxon>Mollusca</taxon>
        <taxon>Bivalvia</taxon>
        <taxon>Autobranchia</taxon>
        <taxon>Heteroconchia</taxon>
        <taxon>Euheterodonta</taxon>
        <taxon>Imparidentia</taxon>
        <taxon>Neoheterodontei</taxon>
        <taxon>Myida</taxon>
        <taxon>Dreissenoidea</taxon>
        <taxon>Dreissenidae</taxon>
        <taxon>Dreissena</taxon>
    </lineage>
</organism>
<comment type="caution">
    <text evidence="1">The sequence shown here is derived from an EMBL/GenBank/DDBJ whole genome shotgun (WGS) entry which is preliminary data.</text>
</comment>
<sequence>MVQRCSDVTAENVYSLIQEFPFPYTHVKSHLTALTNESKARIASNEKKLDTVIW</sequence>
<dbReference type="EMBL" id="JAIWYP010000007">
    <property type="protein sequence ID" value="KAH3792131.1"/>
    <property type="molecule type" value="Genomic_DNA"/>
</dbReference>
<protein>
    <submittedName>
        <fullName evidence="1">Uncharacterized protein</fullName>
    </submittedName>
</protein>